<comment type="caution">
    <text evidence="4">The sequence shown here is derived from an EMBL/GenBank/DDBJ whole genome shotgun (WGS) entry which is preliminary data.</text>
</comment>
<keyword evidence="2" id="KW-0808">Transferase</keyword>
<dbReference type="SUPFAM" id="SSF53335">
    <property type="entry name" value="S-adenosyl-L-methionine-dependent methyltransferases"/>
    <property type="match status" value="1"/>
</dbReference>
<organism evidence="4 5">
    <name type="scientific">Candidatus Solincola sediminis</name>
    <dbReference type="NCBI Taxonomy" id="1797199"/>
    <lineage>
        <taxon>Bacteria</taxon>
        <taxon>Bacillati</taxon>
        <taxon>Actinomycetota</taxon>
        <taxon>Candidatus Geothermincolia</taxon>
        <taxon>Candidatus Geothermincolales</taxon>
        <taxon>Candidatus Geothermincolaceae</taxon>
        <taxon>Candidatus Solincola</taxon>
    </lineage>
</organism>
<dbReference type="Gene3D" id="3.40.50.150">
    <property type="entry name" value="Vaccinia Virus protein VP39"/>
    <property type="match status" value="1"/>
</dbReference>
<dbReference type="Pfam" id="PF13649">
    <property type="entry name" value="Methyltransf_25"/>
    <property type="match status" value="1"/>
</dbReference>
<evidence type="ECO:0000313" key="5">
    <source>
        <dbReference type="Proteomes" id="UP000177876"/>
    </source>
</evidence>
<dbReference type="InterPro" id="IPR029063">
    <property type="entry name" value="SAM-dependent_MTases_sf"/>
</dbReference>
<feature type="domain" description="Methyltransferase" evidence="3">
    <location>
        <begin position="42"/>
        <end position="137"/>
    </location>
</feature>
<evidence type="ECO:0000256" key="2">
    <source>
        <dbReference type="ARBA" id="ARBA00022679"/>
    </source>
</evidence>
<gene>
    <name evidence="4" type="ORF">A2Y75_08520</name>
</gene>
<keyword evidence="1" id="KW-0489">Methyltransferase</keyword>
<dbReference type="STRING" id="1797197.A2Y75_08520"/>
<evidence type="ECO:0000256" key="1">
    <source>
        <dbReference type="ARBA" id="ARBA00022603"/>
    </source>
</evidence>
<dbReference type="Proteomes" id="UP000177876">
    <property type="component" value="Unassembled WGS sequence"/>
</dbReference>
<dbReference type="PANTHER" id="PTHR43861:SF1">
    <property type="entry name" value="TRANS-ACONITATE 2-METHYLTRANSFERASE"/>
    <property type="match status" value="1"/>
</dbReference>
<dbReference type="EMBL" id="MELK01000025">
    <property type="protein sequence ID" value="OFW58193.1"/>
    <property type="molecule type" value="Genomic_DNA"/>
</dbReference>
<dbReference type="CDD" id="cd02440">
    <property type="entry name" value="AdoMet_MTases"/>
    <property type="match status" value="1"/>
</dbReference>
<dbReference type="PANTHER" id="PTHR43861">
    <property type="entry name" value="TRANS-ACONITATE 2-METHYLTRANSFERASE-RELATED"/>
    <property type="match status" value="1"/>
</dbReference>
<dbReference type="GO" id="GO:0032259">
    <property type="term" value="P:methylation"/>
    <property type="evidence" value="ECO:0007669"/>
    <property type="project" value="UniProtKB-KW"/>
</dbReference>
<proteinExistence type="predicted"/>
<dbReference type="GO" id="GO:0008168">
    <property type="term" value="F:methyltransferase activity"/>
    <property type="evidence" value="ECO:0007669"/>
    <property type="project" value="UniProtKB-KW"/>
</dbReference>
<dbReference type="InterPro" id="IPR041698">
    <property type="entry name" value="Methyltransf_25"/>
</dbReference>
<accession>A0A1F2WMW3</accession>
<name>A0A1F2WMW3_9ACTN</name>
<sequence>MATSKWDEVAESYNEIFEKDTYYLDIISRIGSEVRAEEGQIILDLGCGTGNLMAHLLETCPDSHVSGVDPSPNMIEICASRFAGNPRAELSQGDGTRVGFLSEHFDYAVSNIALHHVLPELRARCAGEIARVLKPGGVLVYSDMFTEASGGARDPGRCRDVVEKMVAYALHNLDLGAYEKMLFLLEQIPRHIRLEGEYMTTVDEWLGHLQQGGFQKLEVIHVPHPEFGYRIIRGIKAPY</sequence>
<evidence type="ECO:0000313" key="4">
    <source>
        <dbReference type="EMBL" id="OFW58193.1"/>
    </source>
</evidence>
<dbReference type="AlphaFoldDB" id="A0A1F2WMW3"/>
<reference evidence="4 5" key="1">
    <citation type="journal article" date="2016" name="Nat. Commun.">
        <title>Thousands of microbial genomes shed light on interconnected biogeochemical processes in an aquifer system.</title>
        <authorList>
            <person name="Anantharaman K."/>
            <person name="Brown C.T."/>
            <person name="Hug L.A."/>
            <person name="Sharon I."/>
            <person name="Castelle C.J."/>
            <person name="Probst A.J."/>
            <person name="Thomas B.C."/>
            <person name="Singh A."/>
            <person name="Wilkins M.J."/>
            <person name="Karaoz U."/>
            <person name="Brodie E.L."/>
            <person name="Williams K.H."/>
            <person name="Hubbard S.S."/>
            <person name="Banfield J.F."/>
        </authorList>
    </citation>
    <scope>NUCLEOTIDE SEQUENCE [LARGE SCALE GENOMIC DNA]</scope>
</reference>
<evidence type="ECO:0000259" key="3">
    <source>
        <dbReference type="Pfam" id="PF13649"/>
    </source>
</evidence>
<protein>
    <recommendedName>
        <fullName evidence="3">Methyltransferase domain-containing protein</fullName>
    </recommendedName>
</protein>